<proteinExistence type="predicted"/>
<feature type="compositionally biased region" description="Basic residues" evidence="1">
    <location>
        <begin position="108"/>
        <end position="119"/>
    </location>
</feature>
<feature type="region of interest" description="Disordered" evidence="1">
    <location>
        <begin position="44"/>
        <end position="64"/>
    </location>
</feature>
<gene>
    <name evidence="2" type="ORF">CGI_10003494</name>
</gene>
<dbReference type="EMBL" id="JH816738">
    <property type="protein sequence ID" value="EKC21686.1"/>
    <property type="molecule type" value="Genomic_DNA"/>
</dbReference>
<evidence type="ECO:0000256" key="1">
    <source>
        <dbReference type="SAM" id="MobiDB-lite"/>
    </source>
</evidence>
<dbReference type="AlphaFoldDB" id="K1QJ76"/>
<evidence type="ECO:0000313" key="2">
    <source>
        <dbReference type="EMBL" id="EKC21686.1"/>
    </source>
</evidence>
<organism evidence="2">
    <name type="scientific">Magallana gigas</name>
    <name type="common">Pacific oyster</name>
    <name type="synonym">Crassostrea gigas</name>
    <dbReference type="NCBI Taxonomy" id="29159"/>
    <lineage>
        <taxon>Eukaryota</taxon>
        <taxon>Metazoa</taxon>
        <taxon>Spiralia</taxon>
        <taxon>Lophotrochozoa</taxon>
        <taxon>Mollusca</taxon>
        <taxon>Bivalvia</taxon>
        <taxon>Autobranchia</taxon>
        <taxon>Pteriomorphia</taxon>
        <taxon>Ostreida</taxon>
        <taxon>Ostreoidea</taxon>
        <taxon>Ostreidae</taxon>
        <taxon>Magallana</taxon>
    </lineage>
</organism>
<dbReference type="HOGENOM" id="CLU_1994819_0_0_1"/>
<dbReference type="InParanoid" id="K1QJ76"/>
<reference evidence="2" key="1">
    <citation type="journal article" date="2012" name="Nature">
        <title>The oyster genome reveals stress adaptation and complexity of shell formation.</title>
        <authorList>
            <person name="Zhang G."/>
            <person name="Fang X."/>
            <person name="Guo X."/>
            <person name="Li L."/>
            <person name="Luo R."/>
            <person name="Xu F."/>
            <person name="Yang P."/>
            <person name="Zhang L."/>
            <person name="Wang X."/>
            <person name="Qi H."/>
            <person name="Xiong Z."/>
            <person name="Que H."/>
            <person name="Xie Y."/>
            <person name="Holland P.W."/>
            <person name="Paps J."/>
            <person name="Zhu Y."/>
            <person name="Wu F."/>
            <person name="Chen Y."/>
            <person name="Wang J."/>
            <person name="Peng C."/>
            <person name="Meng J."/>
            <person name="Yang L."/>
            <person name="Liu J."/>
            <person name="Wen B."/>
            <person name="Zhang N."/>
            <person name="Huang Z."/>
            <person name="Zhu Q."/>
            <person name="Feng Y."/>
            <person name="Mount A."/>
            <person name="Hedgecock D."/>
            <person name="Xu Z."/>
            <person name="Liu Y."/>
            <person name="Domazet-Loso T."/>
            <person name="Du Y."/>
            <person name="Sun X."/>
            <person name="Zhang S."/>
            <person name="Liu B."/>
            <person name="Cheng P."/>
            <person name="Jiang X."/>
            <person name="Li J."/>
            <person name="Fan D."/>
            <person name="Wang W."/>
            <person name="Fu W."/>
            <person name="Wang T."/>
            <person name="Wang B."/>
            <person name="Zhang J."/>
            <person name="Peng Z."/>
            <person name="Li Y."/>
            <person name="Li N."/>
            <person name="Wang J."/>
            <person name="Chen M."/>
            <person name="He Y."/>
            <person name="Tan F."/>
            <person name="Song X."/>
            <person name="Zheng Q."/>
            <person name="Huang R."/>
            <person name="Yang H."/>
            <person name="Du X."/>
            <person name="Chen L."/>
            <person name="Yang M."/>
            <person name="Gaffney P.M."/>
            <person name="Wang S."/>
            <person name="Luo L."/>
            <person name="She Z."/>
            <person name="Ming Y."/>
            <person name="Huang W."/>
            <person name="Zhang S."/>
            <person name="Huang B."/>
            <person name="Zhang Y."/>
            <person name="Qu T."/>
            <person name="Ni P."/>
            <person name="Miao G."/>
            <person name="Wang J."/>
            <person name="Wang Q."/>
            <person name="Steinberg C.E."/>
            <person name="Wang H."/>
            <person name="Li N."/>
            <person name="Qian L."/>
            <person name="Zhang G."/>
            <person name="Li Y."/>
            <person name="Yang H."/>
            <person name="Liu X."/>
            <person name="Wang J."/>
            <person name="Yin Y."/>
            <person name="Wang J."/>
        </authorList>
    </citation>
    <scope>NUCLEOTIDE SEQUENCE [LARGE SCALE GENOMIC DNA]</scope>
    <source>
        <strain evidence="2">05x7-T-G4-1.051#20</strain>
    </source>
</reference>
<accession>K1QJ76</accession>
<feature type="region of interest" description="Disordered" evidence="1">
    <location>
        <begin position="80"/>
        <end position="125"/>
    </location>
</feature>
<name>K1QJ76_MAGGI</name>
<sequence>MGSVEVYDFNKMQWVPYVPDFNKWIRHFKDISAGRVHPDFKGRYIVGSGSRHRTDSPTRQQEPNVKLVTPVAQAIGMAKSELQRENEDAPMTPKSIRKTQAYHLPGKRDHKPKSKKRKYNTQFDD</sequence>
<protein>
    <submittedName>
        <fullName evidence="2">Uncharacterized protein</fullName>
    </submittedName>
</protein>